<dbReference type="PANTHER" id="PTHR43308">
    <property type="entry name" value="OUTER MEMBRANE PROTEIN ALPHA-RELATED"/>
    <property type="match status" value="1"/>
</dbReference>
<feature type="region of interest" description="Disordered" evidence="1">
    <location>
        <begin position="108"/>
        <end position="136"/>
    </location>
</feature>
<feature type="compositionally biased region" description="Pro residues" evidence="1">
    <location>
        <begin position="261"/>
        <end position="270"/>
    </location>
</feature>
<keyword evidence="5" id="KW-1185">Reference proteome</keyword>
<accession>A0ABQ6IC08</accession>
<evidence type="ECO:0000313" key="4">
    <source>
        <dbReference type="EMBL" id="GMA34890.1"/>
    </source>
</evidence>
<feature type="signal peptide" evidence="2">
    <location>
        <begin position="1"/>
        <end position="23"/>
    </location>
</feature>
<gene>
    <name evidence="4" type="ORF">GCM10025876_10940</name>
</gene>
<evidence type="ECO:0000313" key="5">
    <source>
        <dbReference type="Proteomes" id="UP001157125"/>
    </source>
</evidence>
<dbReference type="InterPro" id="IPR051465">
    <property type="entry name" value="Cell_Envelope_Struct_Comp"/>
</dbReference>
<feature type="chain" id="PRO_5046850750" description="SLH domain-containing protein" evidence="2">
    <location>
        <begin position="24"/>
        <end position="472"/>
    </location>
</feature>
<feature type="domain" description="SLH" evidence="3">
    <location>
        <begin position="349"/>
        <end position="413"/>
    </location>
</feature>
<protein>
    <recommendedName>
        <fullName evidence="3">SLH domain-containing protein</fullName>
    </recommendedName>
</protein>
<keyword evidence="2" id="KW-0732">Signal</keyword>
<proteinExistence type="predicted"/>
<sequence>MGFGVAVAFAAVGAAAFLRPAVAVGGDAVEFRNVTQTVAIPFSRLAGLEAHWSLELVGDDGTKVGSFAAPARSGRDRLKSPEDGASAEVAALITSAWDAYRAAPAAEASAAPASSPVPAKDDARAAEPGPAAPSRVGRTWSASAWWLRRWRALRSPSSARHSHVATLVASRDRVTVDTALLISEGESHAHPSCGSRAPDPRGRGRHHHRSGRRSLHGRTRERVGTPLQRRSRPTSSARRSPGSPTRAFPPATRTARSAPSPRSPARPLPPSCTDSKGRRELPCPRASPFKDVKKSDQFYTEIVWLAKKGITTGWPDGTFRPRDNISREAMAAFLYRASGDSHWYEGAALFTDVPRSAKFYREIDWLATEGITTGNDTGYGCREYRPKDAISREAMAAFLYRYDTGKGTPLYSTNCNPPASTPSQPSMPADKDCADFATHAQAQAWFLKYYPYYGDFARLDADGDMSACDTLP</sequence>
<reference evidence="5" key="1">
    <citation type="journal article" date="2019" name="Int. J. Syst. Evol. Microbiol.">
        <title>The Global Catalogue of Microorganisms (GCM) 10K type strain sequencing project: providing services to taxonomists for standard genome sequencing and annotation.</title>
        <authorList>
            <consortium name="The Broad Institute Genomics Platform"/>
            <consortium name="The Broad Institute Genome Sequencing Center for Infectious Disease"/>
            <person name="Wu L."/>
            <person name="Ma J."/>
        </authorList>
    </citation>
    <scope>NUCLEOTIDE SEQUENCE [LARGE SCALE GENOMIC DNA]</scope>
    <source>
        <strain evidence="5">NBRC 112299</strain>
    </source>
</reference>
<evidence type="ECO:0000256" key="2">
    <source>
        <dbReference type="SAM" id="SignalP"/>
    </source>
</evidence>
<dbReference type="InterPro" id="IPR001119">
    <property type="entry name" value="SLH_dom"/>
</dbReference>
<organism evidence="4 5">
    <name type="scientific">Demequina litorisediminis</name>
    <dbReference type="NCBI Taxonomy" id="1849022"/>
    <lineage>
        <taxon>Bacteria</taxon>
        <taxon>Bacillati</taxon>
        <taxon>Actinomycetota</taxon>
        <taxon>Actinomycetes</taxon>
        <taxon>Micrococcales</taxon>
        <taxon>Demequinaceae</taxon>
        <taxon>Demequina</taxon>
    </lineage>
</organism>
<feature type="compositionally biased region" description="Low complexity" evidence="1">
    <location>
        <begin position="108"/>
        <end position="118"/>
    </location>
</feature>
<evidence type="ECO:0000259" key="3">
    <source>
        <dbReference type="PROSITE" id="PS51272"/>
    </source>
</evidence>
<dbReference type="PANTHER" id="PTHR43308:SF5">
    <property type="entry name" value="S-LAYER PROTEIN _ PEPTIDOGLYCAN ENDO-BETA-N-ACETYLGLUCOSAMINIDASE"/>
    <property type="match status" value="1"/>
</dbReference>
<feature type="domain" description="SLH" evidence="3">
    <location>
        <begin position="285"/>
        <end position="348"/>
    </location>
</feature>
<dbReference type="Pfam" id="PF00395">
    <property type="entry name" value="SLH"/>
    <property type="match status" value="2"/>
</dbReference>
<feature type="compositionally biased region" description="Basic residues" evidence="1">
    <location>
        <begin position="203"/>
        <end position="217"/>
    </location>
</feature>
<comment type="caution">
    <text evidence="4">The sequence shown here is derived from an EMBL/GenBank/DDBJ whole genome shotgun (WGS) entry which is preliminary data.</text>
</comment>
<feature type="region of interest" description="Disordered" evidence="1">
    <location>
        <begin position="182"/>
        <end position="288"/>
    </location>
</feature>
<feature type="compositionally biased region" description="Basic and acidic residues" evidence="1">
    <location>
        <begin position="275"/>
        <end position="288"/>
    </location>
</feature>
<name>A0ABQ6IC08_9MICO</name>
<evidence type="ECO:0000256" key="1">
    <source>
        <dbReference type="SAM" id="MobiDB-lite"/>
    </source>
</evidence>
<feature type="compositionally biased region" description="Low complexity" evidence="1">
    <location>
        <begin position="233"/>
        <end position="260"/>
    </location>
</feature>
<dbReference type="PROSITE" id="PS51272">
    <property type="entry name" value="SLH"/>
    <property type="match status" value="2"/>
</dbReference>
<dbReference type="Proteomes" id="UP001157125">
    <property type="component" value="Unassembled WGS sequence"/>
</dbReference>
<dbReference type="EMBL" id="BSUN01000001">
    <property type="protein sequence ID" value="GMA34890.1"/>
    <property type="molecule type" value="Genomic_DNA"/>
</dbReference>